<accession>A0A6I8LX27</accession>
<dbReference type="AlphaFoldDB" id="A0A6I8LX27"/>
<dbReference type="InterPro" id="IPR014710">
    <property type="entry name" value="RmlC-like_jellyroll"/>
</dbReference>
<dbReference type="InterPro" id="IPR011051">
    <property type="entry name" value="RmlC_Cupin_sf"/>
</dbReference>
<name>A0A6I8LX27_9PSEU</name>
<organism evidence="2 3">
    <name type="scientific">Amycolatopsis camponoti</name>
    <dbReference type="NCBI Taxonomy" id="2606593"/>
    <lineage>
        <taxon>Bacteria</taxon>
        <taxon>Bacillati</taxon>
        <taxon>Actinomycetota</taxon>
        <taxon>Actinomycetes</taxon>
        <taxon>Pseudonocardiales</taxon>
        <taxon>Pseudonocardiaceae</taxon>
        <taxon>Amycolatopsis</taxon>
    </lineage>
</organism>
<feature type="domain" description="Cupin type-2" evidence="1">
    <location>
        <begin position="47"/>
        <end position="113"/>
    </location>
</feature>
<proteinExistence type="predicted"/>
<evidence type="ECO:0000313" key="3">
    <source>
        <dbReference type="Proteomes" id="UP000399805"/>
    </source>
</evidence>
<dbReference type="InterPro" id="IPR013096">
    <property type="entry name" value="Cupin_2"/>
</dbReference>
<evidence type="ECO:0000259" key="1">
    <source>
        <dbReference type="Pfam" id="PF07883"/>
    </source>
</evidence>
<protein>
    <recommendedName>
        <fullName evidence="1">Cupin type-2 domain-containing protein</fullName>
    </recommendedName>
</protein>
<dbReference type="RefSeq" id="WP_155547681.1">
    <property type="nucleotide sequence ID" value="NZ_CABVGP010000003.1"/>
</dbReference>
<keyword evidence="3" id="KW-1185">Reference proteome</keyword>
<dbReference type="Pfam" id="PF07883">
    <property type="entry name" value="Cupin_2"/>
    <property type="match status" value="1"/>
</dbReference>
<evidence type="ECO:0000313" key="2">
    <source>
        <dbReference type="EMBL" id="VVJ22728.1"/>
    </source>
</evidence>
<sequence>MTQVKPHNDIRITTGKLGEPVMGPQRQQLTVAVHSGLAPIRSLSSGFVRMPGGHHALPHIHADSEIQVYVVRGRIASLVGPEMTPTVHGPGSLIYIAPGVEHVGVNLDPHEPADLVEFRTDPAFNEDVVPIAGLDALADTRVTQLRRHYLLGRCDEQLALPSVHAVTR</sequence>
<dbReference type="Proteomes" id="UP000399805">
    <property type="component" value="Unassembled WGS sequence"/>
</dbReference>
<gene>
    <name evidence="2" type="ORF">AA23TX_07645</name>
</gene>
<dbReference type="EMBL" id="CABVGP010000003">
    <property type="protein sequence ID" value="VVJ22728.1"/>
    <property type="molecule type" value="Genomic_DNA"/>
</dbReference>
<dbReference type="Gene3D" id="2.60.120.10">
    <property type="entry name" value="Jelly Rolls"/>
    <property type="match status" value="1"/>
</dbReference>
<reference evidence="2 3" key="1">
    <citation type="submission" date="2019-09" db="EMBL/GenBank/DDBJ databases">
        <authorList>
            <person name="Leyn A S."/>
        </authorList>
    </citation>
    <scope>NUCLEOTIDE SEQUENCE [LARGE SCALE GENOMIC DNA]</scope>
    <source>
        <strain evidence="2">AA231_1</strain>
    </source>
</reference>
<dbReference type="SUPFAM" id="SSF51182">
    <property type="entry name" value="RmlC-like cupins"/>
    <property type="match status" value="1"/>
</dbReference>